<reference evidence="1" key="1">
    <citation type="submission" date="2020-05" db="EMBL/GenBank/DDBJ databases">
        <authorList>
            <person name="Chiriac C."/>
            <person name="Salcher M."/>
            <person name="Ghai R."/>
            <person name="Kavagutti S V."/>
        </authorList>
    </citation>
    <scope>NUCLEOTIDE SEQUENCE</scope>
</reference>
<sequence>MSDNPRIDFALERIRLLDPSSSDEDYLVEIAWLYDRIVKTGSLVPVIDLAYELVLEEEFIGECVSTAMEIGYLKGPKRGSNGGIITDKALRKMKLIGKQKS</sequence>
<organism evidence="1">
    <name type="scientific">freshwater metagenome</name>
    <dbReference type="NCBI Taxonomy" id="449393"/>
    <lineage>
        <taxon>unclassified sequences</taxon>
        <taxon>metagenomes</taxon>
        <taxon>ecological metagenomes</taxon>
    </lineage>
</organism>
<dbReference type="EMBL" id="CAEZZY010000011">
    <property type="protein sequence ID" value="CAB4771724.1"/>
    <property type="molecule type" value="Genomic_DNA"/>
</dbReference>
<protein>
    <submittedName>
        <fullName evidence="1">Unannotated protein</fullName>
    </submittedName>
</protein>
<proteinExistence type="predicted"/>
<evidence type="ECO:0000313" key="1">
    <source>
        <dbReference type="EMBL" id="CAB4771724.1"/>
    </source>
</evidence>
<dbReference type="AlphaFoldDB" id="A0A6J6VJC7"/>
<accession>A0A6J6VJC7</accession>
<gene>
    <name evidence="1" type="ORF">UFOPK2928_00196</name>
</gene>
<name>A0A6J6VJC7_9ZZZZ</name>